<dbReference type="AlphaFoldDB" id="A0A0B7A6K1"/>
<name>A0A0B7A6K1_9EUPU</name>
<dbReference type="EMBL" id="HACG01029724">
    <property type="protein sequence ID" value="CEK76589.1"/>
    <property type="molecule type" value="Transcribed_RNA"/>
</dbReference>
<sequence>MLIYHAQLTVRESRDRVYRTHLSVQESRDSLVVNAFAMSTCGIKDQTPVGFFLVLRLTKPQLGVRETLRSKDGWITHHILLIKEKYEPCVASHSLIYHIV</sequence>
<gene>
    <name evidence="1" type="primary">ORF100624</name>
</gene>
<accession>A0A0B7A6K1</accession>
<proteinExistence type="predicted"/>
<reference evidence="1" key="1">
    <citation type="submission" date="2014-12" db="EMBL/GenBank/DDBJ databases">
        <title>Insight into the proteome of Arion vulgaris.</title>
        <authorList>
            <person name="Aradska J."/>
            <person name="Bulat T."/>
            <person name="Smidak R."/>
            <person name="Sarate P."/>
            <person name="Gangsoo J."/>
            <person name="Sialana F."/>
            <person name="Bilban M."/>
            <person name="Lubec G."/>
        </authorList>
    </citation>
    <scope>NUCLEOTIDE SEQUENCE</scope>
    <source>
        <tissue evidence="1">Skin</tissue>
    </source>
</reference>
<organism evidence="1">
    <name type="scientific">Arion vulgaris</name>
    <dbReference type="NCBI Taxonomy" id="1028688"/>
    <lineage>
        <taxon>Eukaryota</taxon>
        <taxon>Metazoa</taxon>
        <taxon>Spiralia</taxon>
        <taxon>Lophotrochozoa</taxon>
        <taxon>Mollusca</taxon>
        <taxon>Gastropoda</taxon>
        <taxon>Heterobranchia</taxon>
        <taxon>Euthyneura</taxon>
        <taxon>Panpulmonata</taxon>
        <taxon>Eupulmonata</taxon>
        <taxon>Stylommatophora</taxon>
        <taxon>Helicina</taxon>
        <taxon>Arionoidea</taxon>
        <taxon>Arionidae</taxon>
        <taxon>Arion</taxon>
    </lineage>
</organism>
<protein>
    <submittedName>
        <fullName evidence="1">Uncharacterized protein</fullName>
    </submittedName>
</protein>
<evidence type="ECO:0000313" key="1">
    <source>
        <dbReference type="EMBL" id="CEK76589.1"/>
    </source>
</evidence>